<dbReference type="GO" id="GO:1990281">
    <property type="term" value="C:efflux pump complex"/>
    <property type="evidence" value="ECO:0007669"/>
    <property type="project" value="TreeGrafter"/>
</dbReference>
<dbReference type="PANTHER" id="PTHR30026">
    <property type="entry name" value="OUTER MEMBRANE PROTEIN TOLC"/>
    <property type="match status" value="1"/>
</dbReference>
<evidence type="ECO:0000256" key="3">
    <source>
        <dbReference type="ARBA" id="ARBA00022692"/>
    </source>
</evidence>
<keyword evidence="4" id="KW-0472">Membrane</keyword>
<evidence type="ECO:0000256" key="4">
    <source>
        <dbReference type="ARBA" id="ARBA00023136"/>
    </source>
</evidence>
<proteinExistence type="predicted"/>
<evidence type="ECO:0000256" key="2">
    <source>
        <dbReference type="ARBA" id="ARBA00022452"/>
    </source>
</evidence>
<evidence type="ECO:0000256" key="5">
    <source>
        <dbReference type="ARBA" id="ARBA00023237"/>
    </source>
</evidence>
<keyword evidence="5" id="KW-0998">Cell outer membrane</keyword>
<dbReference type="EMBL" id="FXTH01000016">
    <property type="protein sequence ID" value="SMO83705.1"/>
    <property type="molecule type" value="Genomic_DNA"/>
</dbReference>
<comment type="subcellular location">
    <subcellularLocation>
        <location evidence="1">Cell outer membrane</location>
    </subcellularLocation>
</comment>
<evidence type="ECO:0000256" key="1">
    <source>
        <dbReference type="ARBA" id="ARBA00004442"/>
    </source>
</evidence>
<dbReference type="GO" id="GO:0015562">
    <property type="term" value="F:efflux transmembrane transporter activity"/>
    <property type="evidence" value="ECO:0007669"/>
    <property type="project" value="InterPro"/>
</dbReference>
<dbReference type="AlphaFoldDB" id="A0A521EIG6"/>
<dbReference type="GO" id="GO:0009279">
    <property type="term" value="C:cell outer membrane"/>
    <property type="evidence" value="ECO:0007669"/>
    <property type="project" value="UniProtKB-SubCell"/>
</dbReference>
<sequence>MKSFTKWSTPHNPLKGGQAGPVQFSLFAKALKSPFEGELRGMALLLVLILIPLWSFAQQSPQANTQLDQYLQEAAQNNPELKARFQEYLAALQQVPQVTTLPDPEAAFGYFIRSTETRVGPQQARFGLTQMFPWFGTLGARGDAAAQMAKAKFETFQETRNNLFFKVKKTWYKLYHIDQSIRITRENIDILGTFESLATSRYETAQAGQVDILRVQIDKEDLITRAALLEDSKNALVQRLAELVNRPELLQPNVPDTLAAQELPLPIPELKKKTLQQNPRLTKLDFEAASARSAIDVARKEGLPKFGLGADYIFTGERDVTLAGNGKDAIVARVGIRIPLYRKKYRAQKKQAQLRLQAVENRQIDTQNGLLTTFEETLRDFHDARRRVSLYKDIQIQRTRQALDILTEEYTTAAADFEELLRLQRKLLEFQLAREEAIVDQNTAVAFTEYLYGKYNVNPDEIKTH</sequence>
<evidence type="ECO:0000313" key="7">
    <source>
        <dbReference type="Proteomes" id="UP000317593"/>
    </source>
</evidence>
<organism evidence="6 7">
    <name type="scientific">Fodinibius sediminis</name>
    <dbReference type="NCBI Taxonomy" id="1214077"/>
    <lineage>
        <taxon>Bacteria</taxon>
        <taxon>Pseudomonadati</taxon>
        <taxon>Balneolota</taxon>
        <taxon>Balneolia</taxon>
        <taxon>Balneolales</taxon>
        <taxon>Balneolaceae</taxon>
        <taxon>Fodinibius</taxon>
    </lineage>
</organism>
<dbReference type="SUPFAM" id="SSF56954">
    <property type="entry name" value="Outer membrane efflux proteins (OEP)"/>
    <property type="match status" value="1"/>
</dbReference>
<protein>
    <submittedName>
        <fullName evidence="6">Outer membrane protein TolC</fullName>
    </submittedName>
</protein>
<evidence type="ECO:0000313" key="6">
    <source>
        <dbReference type="EMBL" id="SMO83705.1"/>
    </source>
</evidence>
<name>A0A521EIG6_9BACT</name>
<dbReference type="GO" id="GO:0015288">
    <property type="term" value="F:porin activity"/>
    <property type="evidence" value="ECO:0007669"/>
    <property type="project" value="TreeGrafter"/>
</dbReference>
<keyword evidence="3" id="KW-0812">Transmembrane</keyword>
<dbReference type="InterPro" id="IPR051906">
    <property type="entry name" value="TolC-like"/>
</dbReference>
<dbReference type="RefSeq" id="WP_185958445.1">
    <property type="nucleotide sequence ID" value="NZ_FXTH01000016.1"/>
</dbReference>
<dbReference type="Proteomes" id="UP000317593">
    <property type="component" value="Unassembled WGS sequence"/>
</dbReference>
<keyword evidence="2" id="KW-1134">Transmembrane beta strand</keyword>
<reference evidence="6 7" key="1">
    <citation type="submission" date="2017-05" db="EMBL/GenBank/DDBJ databases">
        <authorList>
            <person name="Varghese N."/>
            <person name="Submissions S."/>
        </authorList>
    </citation>
    <scope>NUCLEOTIDE SEQUENCE [LARGE SCALE GENOMIC DNA]</scope>
    <source>
        <strain evidence="6 7">DSM 21194</strain>
    </source>
</reference>
<gene>
    <name evidence="6" type="ORF">SAMN06265218_11678</name>
</gene>
<dbReference type="Gene3D" id="1.20.1600.10">
    <property type="entry name" value="Outer membrane efflux proteins (OEP)"/>
    <property type="match status" value="1"/>
</dbReference>
<dbReference type="PANTHER" id="PTHR30026:SF20">
    <property type="entry name" value="OUTER MEMBRANE PROTEIN TOLC"/>
    <property type="match status" value="1"/>
</dbReference>
<accession>A0A521EIG6</accession>
<keyword evidence="7" id="KW-1185">Reference proteome</keyword>